<evidence type="ECO:0000256" key="2">
    <source>
        <dbReference type="ARBA" id="ARBA00023157"/>
    </source>
</evidence>
<dbReference type="GO" id="GO:0046872">
    <property type="term" value="F:metal ion binding"/>
    <property type="evidence" value="ECO:0007669"/>
    <property type="project" value="InterPro"/>
</dbReference>
<evidence type="ECO:0000313" key="5">
    <source>
        <dbReference type="EMBL" id="MCO6042393.1"/>
    </source>
</evidence>
<dbReference type="SUPFAM" id="SSF56300">
    <property type="entry name" value="Metallo-dependent phosphatases"/>
    <property type="match status" value="1"/>
</dbReference>
<dbReference type="Gene3D" id="3.60.21.10">
    <property type="match status" value="1"/>
</dbReference>
<organism evidence="5 6">
    <name type="scientific">Aeoliella straminimaris</name>
    <dbReference type="NCBI Taxonomy" id="2954799"/>
    <lineage>
        <taxon>Bacteria</taxon>
        <taxon>Pseudomonadati</taxon>
        <taxon>Planctomycetota</taxon>
        <taxon>Planctomycetia</taxon>
        <taxon>Pirellulales</taxon>
        <taxon>Lacipirellulaceae</taxon>
        <taxon>Aeoliella</taxon>
    </lineage>
</organism>
<evidence type="ECO:0000256" key="3">
    <source>
        <dbReference type="SAM" id="SignalP"/>
    </source>
</evidence>
<dbReference type="InterPro" id="IPR039331">
    <property type="entry name" value="PAPs-like"/>
</dbReference>
<comment type="caution">
    <text evidence="5">The sequence shown here is derived from an EMBL/GenBank/DDBJ whole genome shotgun (WGS) entry which is preliminary data.</text>
</comment>
<name>A0A9X2F634_9BACT</name>
<dbReference type="InterPro" id="IPR013320">
    <property type="entry name" value="ConA-like_dom_sf"/>
</dbReference>
<evidence type="ECO:0000256" key="1">
    <source>
        <dbReference type="ARBA" id="ARBA00022729"/>
    </source>
</evidence>
<dbReference type="PANTHER" id="PTHR22953">
    <property type="entry name" value="ACID PHOSPHATASE RELATED"/>
    <property type="match status" value="1"/>
</dbReference>
<gene>
    <name evidence="5" type="ORF">NG895_00595</name>
</gene>
<keyword evidence="2" id="KW-1015">Disulfide bond</keyword>
<proteinExistence type="predicted"/>
<feature type="signal peptide" evidence="3">
    <location>
        <begin position="1"/>
        <end position="24"/>
    </location>
</feature>
<dbReference type="GO" id="GO:0003993">
    <property type="term" value="F:acid phosphatase activity"/>
    <property type="evidence" value="ECO:0007669"/>
    <property type="project" value="InterPro"/>
</dbReference>
<accession>A0A9X2F634</accession>
<dbReference type="AlphaFoldDB" id="A0A9X2F634"/>
<dbReference type="Pfam" id="PF16656">
    <property type="entry name" value="Pur_ac_phosph_N"/>
    <property type="match status" value="1"/>
</dbReference>
<keyword evidence="1 3" id="KW-0732">Signal</keyword>
<reference evidence="5" key="1">
    <citation type="submission" date="2022-06" db="EMBL/GenBank/DDBJ databases">
        <title>Aeoliella straminimaris, a novel planctomycete from sediments.</title>
        <authorList>
            <person name="Vitorino I.R."/>
            <person name="Lage O.M."/>
        </authorList>
    </citation>
    <scope>NUCLEOTIDE SEQUENCE</scope>
    <source>
        <strain evidence="5">ICT_H6.2</strain>
    </source>
</reference>
<dbReference type="InterPro" id="IPR003961">
    <property type="entry name" value="FN3_dom"/>
</dbReference>
<sequence>MTSHFCRFSLAWLVLACCTTVTLAHQGPDPVAHWTFKRASIVDGVCRARLGPDLRLADSVRVVNDAYGQSLDLTDDRQVAGVSDAAPSDADSTPAEVLTVAAWVLIDEAESTGGIVSAYQDDQGKPQLAWSLGYDEHVPTFRLRTADGQVQVLRGSTKYQKGQWVHVAGVFDGSLAELYVNGQLDAELQLTDGVSWNPAGTQYALGGLLDAEATPLRGRLKEASVYDMAAKAQWVQHAFSHMVKLTTIEPDARADALAMMVEPYLQYGTQDGMTVMWQTTLPGSSIVHYGETADCPQQVEGDAAEIHEVRITGLEPETLYFYCVESKDDGGQTVTSDVSTFSTAVLPGTPFAFAVISDTQMHPVVAGKLSKLAWAQRPSFLLHPGDLVDTGVNDSHWTQHFFPGMHELISRVPMYPVLGNHEQNARNYYEYMSLPSPEYYYEFPYGDAQFFMIDSNRNVGPGSEQYEWLDEQLGKSQAKWKFVCHHHPPYSSDENDYGDLWKTNKSSRGDLRARQLSTLYDKHKVDIVWNGHIHSYERTWPVKDGQAADDQEGSIYMIVGGGGGNLETPGPYRPFFQNQVRRGHHYVMVHINGQTLELRSYDLDDRLFDTVQIKKPAATP</sequence>
<evidence type="ECO:0000313" key="6">
    <source>
        <dbReference type="Proteomes" id="UP001155241"/>
    </source>
</evidence>
<dbReference type="Pfam" id="PF00149">
    <property type="entry name" value="Metallophos"/>
    <property type="match status" value="1"/>
</dbReference>
<dbReference type="InterPro" id="IPR015914">
    <property type="entry name" value="PAPs_N"/>
</dbReference>
<dbReference type="CDD" id="cd00063">
    <property type="entry name" value="FN3"/>
    <property type="match status" value="1"/>
</dbReference>
<feature type="chain" id="PRO_5040828626" evidence="3">
    <location>
        <begin position="25"/>
        <end position="620"/>
    </location>
</feature>
<dbReference type="InterPro" id="IPR008963">
    <property type="entry name" value="Purple_acid_Pase-like_N"/>
</dbReference>
<dbReference type="SMART" id="SM00560">
    <property type="entry name" value="LamGL"/>
    <property type="match status" value="1"/>
</dbReference>
<dbReference type="InterPro" id="IPR029052">
    <property type="entry name" value="Metallo-depent_PP-like"/>
</dbReference>
<protein>
    <submittedName>
        <fullName evidence="5">Metallophosphoesterase</fullName>
    </submittedName>
</protein>
<feature type="domain" description="LamG-like jellyroll fold" evidence="4">
    <location>
        <begin position="96"/>
        <end position="233"/>
    </location>
</feature>
<evidence type="ECO:0000259" key="4">
    <source>
        <dbReference type="SMART" id="SM00560"/>
    </source>
</evidence>
<dbReference type="InterPro" id="IPR006558">
    <property type="entry name" value="LamG-like"/>
</dbReference>
<dbReference type="PANTHER" id="PTHR22953:SF153">
    <property type="entry name" value="PURPLE ACID PHOSPHATASE"/>
    <property type="match status" value="1"/>
</dbReference>
<dbReference type="Pfam" id="PF13385">
    <property type="entry name" value="Laminin_G_3"/>
    <property type="match status" value="1"/>
</dbReference>
<dbReference type="RefSeq" id="WP_252850493.1">
    <property type="nucleotide sequence ID" value="NZ_JAMXLR010000003.1"/>
</dbReference>
<dbReference type="SUPFAM" id="SSF49899">
    <property type="entry name" value="Concanavalin A-like lectins/glucanases"/>
    <property type="match status" value="1"/>
</dbReference>
<dbReference type="EMBL" id="JAMXLR010000003">
    <property type="protein sequence ID" value="MCO6042393.1"/>
    <property type="molecule type" value="Genomic_DNA"/>
</dbReference>
<keyword evidence="6" id="KW-1185">Reference proteome</keyword>
<dbReference type="Gene3D" id="2.60.120.200">
    <property type="match status" value="1"/>
</dbReference>
<dbReference type="SUPFAM" id="SSF49363">
    <property type="entry name" value="Purple acid phosphatase, N-terminal domain"/>
    <property type="match status" value="1"/>
</dbReference>
<dbReference type="Proteomes" id="UP001155241">
    <property type="component" value="Unassembled WGS sequence"/>
</dbReference>
<dbReference type="Gene3D" id="2.60.40.380">
    <property type="entry name" value="Purple acid phosphatase-like, N-terminal"/>
    <property type="match status" value="1"/>
</dbReference>
<dbReference type="InterPro" id="IPR004843">
    <property type="entry name" value="Calcineurin-like_PHP"/>
</dbReference>